<evidence type="ECO:0000313" key="1">
    <source>
        <dbReference type="EMBL" id="AIA54471.1"/>
    </source>
</evidence>
<sequence length="184" mass="20065">MPNLPERREQIRRAHARLIHMVVAACQNPVERKTLEPHLQTAANNGWNELVQVLRRILSGQRDVALLEGLDEEDRVITESVLSGLQDAHSLPPLDQGADPSLAAPGIASVIYAARQGDTQALVWLGQMASQMERAGGDMARIGAALGPLSRGQEDFTRLARGMSTSARQLLQGILDELAKLRPQ</sequence>
<accession>A0A059ZWV9</accession>
<dbReference type="KEGG" id="acz:Acaty_c0587"/>
<dbReference type="RefSeq" id="WP_004870714.1">
    <property type="nucleotide sequence ID" value="NZ_CP005986.1"/>
</dbReference>
<dbReference type="HOGENOM" id="CLU_1467570_0_0_6"/>
<protein>
    <submittedName>
        <fullName evidence="1">Uncharacterized protein</fullName>
    </submittedName>
</protein>
<organism evidence="1 2">
    <name type="scientific">Acidithiobacillus caldus (strain ATCC 51756 / DSM 8584 / KU)</name>
    <dbReference type="NCBI Taxonomy" id="637389"/>
    <lineage>
        <taxon>Bacteria</taxon>
        <taxon>Pseudomonadati</taxon>
        <taxon>Pseudomonadota</taxon>
        <taxon>Acidithiobacillia</taxon>
        <taxon>Acidithiobacillales</taxon>
        <taxon>Acidithiobacillaceae</taxon>
        <taxon>Acidithiobacillus</taxon>
    </lineage>
</organism>
<gene>
    <name evidence="1" type="ORF">Acaty_c0587</name>
</gene>
<reference evidence="1 2" key="1">
    <citation type="journal article" date="2009" name="J. Bacteriol.">
        <title>Draft genome sequence of the extremely acidophilic bacterium Acidithiobacillus caldus ATCC 51756 reveals metabolic versatility in the genus Acidithiobacillus.</title>
        <authorList>
            <person name="Valdes J."/>
            <person name="Quatrini R."/>
            <person name="Hallberg K."/>
            <person name="Dopson M."/>
            <person name="Valenzuela P.D."/>
            <person name="Holmes D.S."/>
        </authorList>
    </citation>
    <scope>NUCLEOTIDE SEQUENCE [LARGE SCALE GENOMIC DNA]</scope>
    <source>
        <strain evidence="2">ATCC 51756 / DSM 8584 / KU</strain>
    </source>
</reference>
<dbReference type="GeneID" id="92930603"/>
<dbReference type="EMBL" id="CP005986">
    <property type="protein sequence ID" value="AIA54471.1"/>
    <property type="molecule type" value="Genomic_DNA"/>
</dbReference>
<proteinExistence type="predicted"/>
<name>A0A059ZWV9_ACICK</name>
<dbReference type="AlphaFoldDB" id="A0A059ZWV9"/>
<dbReference type="eggNOG" id="ENOG5032FA8">
    <property type="taxonomic scope" value="Bacteria"/>
</dbReference>
<evidence type="ECO:0000313" key="2">
    <source>
        <dbReference type="Proteomes" id="UP000005522"/>
    </source>
</evidence>
<dbReference type="Proteomes" id="UP000005522">
    <property type="component" value="Chromosome"/>
</dbReference>